<dbReference type="SFLD" id="SFLDG01163">
    <property type="entry name" value="II"/>
    <property type="match status" value="1"/>
</dbReference>
<dbReference type="AlphaFoldDB" id="A0A931GQQ5"/>
<proteinExistence type="inferred from homology"/>
<accession>A0A931GQQ5</accession>
<dbReference type="InterPro" id="IPR033964">
    <property type="entry name" value="ABBA"/>
</dbReference>
<keyword evidence="3" id="KW-0808">Transferase</keyword>
<gene>
    <name evidence="4" type="ORF">IW256_002917</name>
</gene>
<evidence type="ECO:0000256" key="1">
    <source>
        <dbReference type="ARBA" id="ARBA00005368"/>
    </source>
</evidence>
<evidence type="ECO:0000256" key="2">
    <source>
        <dbReference type="ARBA" id="ARBA00022602"/>
    </source>
</evidence>
<dbReference type="RefSeq" id="WP_197011482.1">
    <property type="nucleotide sequence ID" value="NZ_BAABES010000005.1"/>
</dbReference>
<dbReference type="SUPFAM" id="SSF143492">
    <property type="entry name" value="Prenyltransferase-like"/>
    <property type="match status" value="1"/>
</dbReference>
<comment type="similarity">
    <text evidence="1">Belongs to the aromatic prenyltransferase family.</text>
</comment>
<evidence type="ECO:0008006" key="6">
    <source>
        <dbReference type="Google" id="ProtNLM"/>
    </source>
</evidence>
<evidence type="ECO:0000313" key="5">
    <source>
        <dbReference type="Proteomes" id="UP000614047"/>
    </source>
</evidence>
<dbReference type="GO" id="GO:0004659">
    <property type="term" value="F:prenyltransferase activity"/>
    <property type="evidence" value="ECO:0007669"/>
    <property type="project" value="UniProtKB-KW"/>
</dbReference>
<dbReference type="Pfam" id="PF11468">
    <property type="entry name" value="PTase_Orf2"/>
    <property type="match status" value="1"/>
</dbReference>
<protein>
    <recommendedName>
        <fullName evidence="6">Prenyltransferase</fullName>
    </recommendedName>
</protein>
<keyword evidence="2" id="KW-0637">Prenyltransferase</keyword>
<keyword evidence="5" id="KW-1185">Reference proteome</keyword>
<evidence type="ECO:0000256" key="3">
    <source>
        <dbReference type="ARBA" id="ARBA00022679"/>
    </source>
</evidence>
<name>A0A931GQQ5_9ACTN</name>
<organism evidence="4 5">
    <name type="scientific">Actinomadura viridis</name>
    <dbReference type="NCBI Taxonomy" id="58110"/>
    <lineage>
        <taxon>Bacteria</taxon>
        <taxon>Bacillati</taxon>
        <taxon>Actinomycetota</taxon>
        <taxon>Actinomycetes</taxon>
        <taxon>Streptosporangiales</taxon>
        <taxon>Thermomonosporaceae</taxon>
        <taxon>Actinomadura</taxon>
    </lineage>
</organism>
<comment type="caution">
    <text evidence="4">The sequence shown here is derived from an EMBL/GenBank/DDBJ whole genome shotgun (WGS) entry which is preliminary data.</text>
</comment>
<evidence type="ECO:0000313" key="4">
    <source>
        <dbReference type="EMBL" id="MBG6088804.1"/>
    </source>
</evidence>
<dbReference type="InterPro" id="IPR036239">
    <property type="entry name" value="PrenylTrfase-like_sf"/>
</dbReference>
<dbReference type="Proteomes" id="UP000614047">
    <property type="component" value="Unassembled WGS sequence"/>
</dbReference>
<reference evidence="4" key="1">
    <citation type="submission" date="2020-11" db="EMBL/GenBank/DDBJ databases">
        <title>Sequencing the genomes of 1000 actinobacteria strains.</title>
        <authorList>
            <person name="Klenk H.-P."/>
        </authorList>
    </citation>
    <scope>NUCLEOTIDE SEQUENCE</scope>
    <source>
        <strain evidence="4">DSM 43175</strain>
    </source>
</reference>
<dbReference type="CDD" id="cd13931">
    <property type="entry name" value="PT-CloQ_NphB"/>
    <property type="match status" value="1"/>
</dbReference>
<dbReference type="EMBL" id="JADOUA010000001">
    <property type="protein sequence ID" value="MBG6088804.1"/>
    <property type="molecule type" value="Genomic_DNA"/>
</dbReference>
<sequence length="301" mass="33633">MSRKAATDFYAAIEKSAGLLDVKCSRAKVWPIVTAFEDALPKAAILFRVATDTRHEAELNCHLMMLPGDVDPYALALSKGLIKNAGHPIDTLLSDIEERFPVDSYGIDFGIVGGFQKAWSCFPGDSMQKLSELAGVPSMPRGLAENIDLFARYDLAENITLIGMDYEHRTMNVYFGEVAECLRPQVVRSMLREMGMPDPSEQLLNFAGQAFGFYATLSWDSSKIERFCYSAITRDPLALLDRVDPKIEHFLKTIPYGGDDPKAVYVATSPADGEYHKVQSYYQWRPRLVNHMHTSVSDTSD</sequence>
<dbReference type="SFLD" id="SFLDS00036">
    <property type="entry name" value="Aromatic_Prenyltransferase"/>
    <property type="match status" value="1"/>
</dbReference>
<dbReference type="InterPro" id="IPR020965">
    <property type="entry name" value="Prenyltransferase_CloQ"/>
</dbReference>